<dbReference type="GO" id="GO:0046872">
    <property type="term" value="F:metal ion binding"/>
    <property type="evidence" value="ECO:0007669"/>
    <property type="project" value="UniProtKB-KW"/>
</dbReference>
<dbReference type="FunFam" id="3.10.100.10:FF:000081">
    <property type="entry name" value="FRAS1 related extracellular matrix 1"/>
    <property type="match status" value="1"/>
</dbReference>
<dbReference type="GO" id="GO:0007154">
    <property type="term" value="P:cell communication"/>
    <property type="evidence" value="ECO:0007669"/>
    <property type="project" value="InterPro"/>
</dbReference>
<dbReference type="Gene3D" id="2.60.40.2030">
    <property type="match status" value="1"/>
</dbReference>
<evidence type="ECO:0000259" key="21">
    <source>
        <dbReference type="PROSITE" id="PS50041"/>
    </source>
</evidence>
<accession>A0AAD3N9Y5</accession>
<feature type="compositionally biased region" description="Basic residues" evidence="20">
    <location>
        <begin position="80"/>
        <end position="91"/>
    </location>
</feature>
<reference evidence="22" key="1">
    <citation type="submission" date="2022-08" db="EMBL/GenBank/DDBJ databases">
        <title>Genome sequencing of akame (Lates japonicus).</title>
        <authorList>
            <person name="Hashiguchi Y."/>
            <person name="Takahashi H."/>
        </authorList>
    </citation>
    <scope>NUCLEOTIDE SEQUENCE</scope>
    <source>
        <strain evidence="22">Kochi</strain>
    </source>
</reference>
<dbReference type="PANTHER" id="PTHR45739">
    <property type="entry name" value="MATRIX PROTEIN, PUTATIVE-RELATED"/>
    <property type="match status" value="1"/>
</dbReference>
<evidence type="ECO:0000256" key="9">
    <source>
        <dbReference type="ARBA" id="ARBA00022737"/>
    </source>
</evidence>
<feature type="region of interest" description="Disordered" evidence="20">
    <location>
        <begin position="557"/>
        <end position="589"/>
    </location>
</feature>
<sequence>MFSDRIRTQVVGEIFSDDDKTMALIRLSERTITAPADFIFTFTLPAYENKFFNRVFRQQVSFSSTDLPARQPQPSEPSSSKHRVSHRRVIHPARSERPEEPVRELSSESRQVDWPRPPFAIDTARLVRHGLSKTPSHESYRYVGPISPRRFASVASSETIVSTPPRQQISDAANTTGHRPKAFSIACTIPPTEEFGWCCQSSEANLSTGPFTRHSTQRLTLAPPAYSTGGCFLAGDGRYGIFLSSRELKAQDSDSREEELIFCIVRPPYFGYLENITTGGFVPQRFSQTELNKRTIVYIISPERESLSDSLEFRVSDPLGNTGPSHILEFSWSNVELSQPEYSVCEEQGGVSLDIIRKGNLAESSYITVKLKAVTATAGKDFLISPSSLVQFDPGVSKRSWQIEIIRDHLEEAEEMFEVLLISPEGTVIGTINRAQVTIRDSGQCRLNQDQEAPVLGGKEIRSDTYPQHGSIQLEKLPLGTESVIWARGDSVSRPASLPKKKLRVTGNPKSIAPSSVFHNGTDIVYTYHGIMQMQVEDDTSPSRKGRKANIRVVSRGAPQQVSAVPTESKLDPKRKVSKPQKSGLAKVHATADNSIPKPCVPELMGLLHFNQTTNQLFHCNGVSWKPWAPTDQMVSAQMCPQGWTFHGGYCYILSTEHKATWSTANRACRERYKGTLASVLSKVDMDWLWNFSGRKPFWIGLNDREGRGRWEWAGGEPVSYTNWRKTPPRSKMKGTKKCVLVWRRAKWQIRDCKTSRGHRFVCSVKT</sequence>
<dbReference type="CDD" id="cd00037">
    <property type="entry name" value="CLECT"/>
    <property type="match status" value="1"/>
</dbReference>
<keyword evidence="10" id="KW-0106">Calcium</keyword>
<evidence type="ECO:0000256" key="1">
    <source>
        <dbReference type="ARBA" id="ARBA00004302"/>
    </source>
</evidence>
<evidence type="ECO:0000313" key="22">
    <source>
        <dbReference type="EMBL" id="GLD68214.1"/>
    </source>
</evidence>
<keyword evidence="12" id="KW-0130">Cell adhesion</keyword>
<keyword evidence="7" id="KW-0732">Signal</keyword>
<dbReference type="Pfam" id="PF00059">
    <property type="entry name" value="Lectin_C"/>
    <property type="match status" value="1"/>
</dbReference>
<dbReference type="SUPFAM" id="SSF141072">
    <property type="entry name" value="CalX-like"/>
    <property type="match status" value="1"/>
</dbReference>
<name>A0AAD3N9Y5_LATJO</name>
<dbReference type="InterPro" id="IPR016186">
    <property type="entry name" value="C-type_lectin-like/link_sf"/>
</dbReference>
<dbReference type="Pfam" id="PF03160">
    <property type="entry name" value="Calx-beta"/>
    <property type="match status" value="1"/>
</dbReference>
<comment type="subunit">
    <text evidence="16">Interacts with FREM2.</text>
</comment>
<evidence type="ECO:0000256" key="15">
    <source>
        <dbReference type="ARBA" id="ARBA00058451"/>
    </source>
</evidence>
<evidence type="ECO:0000256" key="6">
    <source>
        <dbReference type="ARBA" id="ARBA00022723"/>
    </source>
</evidence>
<dbReference type="InterPro" id="IPR039005">
    <property type="entry name" value="CSPG_rpt"/>
</dbReference>
<feature type="domain" description="C-type lectin" evidence="21">
    <location>
        <begin position="647"/>
        <end position="753"/>
    </location>
</feature>
<organism evidence="22 23">
    <name type="scientific">Lates japonicus</name>
    <name type="common">Japanese lates</name>
    <dbReference type="NCBI Taxonomy" id="270547"/>
    <lineage>
        <taxon>Eukaryota</taxon>
        <taxon>Metazoa</taxon>
        <taxon>Chordata</taxon>
        <taxon>Craniata</taxon>
        <taxon>Vertebrata</taxon>
        <taxon>Euteleostomi</taxon>
        <taxon>Actinopterygii</taxon>
        <taxon>Neopterygii</taxon>
        <taxon>Teleostei</taxon>
        <taxon>Neoteleostei</taxon>
        <taxon>Acanthomorphata</taxon>
        <taxon>Carangaria</taxon>
        <taxon>Carangaria incertae sedis</taxon>
        <taxon>Centropomidae</taxon>
        <taxon>Lates</taxon>
    </lineage>
</organism>
<evidence type="ECO:0000256" key="2">
    <source>
        <dbReference type="ARBA" id="ARBA00005529"/>
    </source>
</evidence>
<dbReference type="InterPro" id="IPR016187">
    <property type="entry name" value="CTDL_fold"/>
</dbReference>
<evidence type="ECO:0000313" key="23">
    <source>
        <dbReference type="Proteomes" id="UP001279410"/>
    </source>
</evidence>
<dbReference type="SMART" id="SM00034">
    <property type="entry name" value="CLECT"/>
    <property type="match status" value="1"/>
</dbReference>
<dbReference type="AlphaFoldDB" id="A0AAD3N9Y5"/>
<feature type="compositionally biased region" description="Polar residues" evidence="20">
    <location>
        <begin position="64"/>
        <end position="77"/>
    </location>
</feature>
<evidence type="ECO:0000256" key="18">
    <source>
        <dbReference type="ARBA" id="ARBA00081243"/>
    </source>
</evidence>
<feature type="compositionally biased region" description="Basic and acidic residues" evidence="20">
    <location>
        <begin position="93"/>
        <end position="109"/>
    </location>
</feature>
<gene>
    <name evidence="22" type="ORF">AKAME5_001952500</name>
</gene>
<comment type="function">
    <text evidence="15">Extracellular matrix protein that plays a role in epidermal differentiation and is required for epidermal adhesion during embryonic development.</text>
</comment>
<keyword evidence="8" id="KW-0430">Lectin</keyword>
<keyword evidence="9" id="KW-0677">Repeat</keyword>
<evidence type="ECO:0000256" key="3">
    <source>
        <dbReference type="ARBA" id="ARBA00022473"/>
    </source>
</evidence>
<dbReference type="PROSITE" id="PS51854">
    <property type="entry name" value="CSPG"/>
    <property type="match status" value="1"/>
</dbReference>
<evidence type="ECO:0000256" key="10">
    <source>
        <dbReference type="ARBA" id="ARBA00022837"/>
    </source>
</evidence>
<evidence type="ECO:0000256" key="5">
    <source>
        <dbReference type="ARBA" id="ARBA00022530"/>
    </source>
</evidence>
<keyword evidence="23" id="KW-1185">Reference proteome</keyword>
<dbReference type="InterPro" id="IPR038081">
    <property type="entry name" value="CalX-like_sf"/>
</dbReference>
<evidence type="ECO:0000256" key="16">
    <source>
        <dbReference type="ARBA" id="ARBA00065340"/>
    </source>
</evidence>
<dbReference type="GO" id="GO:0030246">
    <property type="term" value="F:carbohydrate binding"/>
    <property type="evidence" value="ECO:0007669"/>
    <property type="project" value="UniProtKB-KW"/>
</dbReference>
<evidence type="ECO:0000256" key="8">
    <source>
        <dbReference type="ARBA" id="ARBA00022734"/>
    </source>
</evidence>
<evidence type="ECO:0000256" key="12">
    <source>
        <dbReference type="ARBA" id="ARBA00022889"/>
    </source>
</evidence>
<evidence type="ECO:0000256" key="13">
    <source>
        <dbReference type="ARBA" id="ARBA00023157"/>
    </source>
</evidence>
<dbReference type="SUPFAM" id="SSF56436">
    <property type="entry name" value="C-type lectin-like"/>
    <property type="match status" value="1"/>
</dbReference>
<keyword evidence="4" id="KW-0964">Secreted</keyword>
<dbReference type="PANTHER" id="PTHR45739:SF7">
    <property type="entry name" value="FRAS1-RELATED EXTRACELLULAR MATRIX PROTEIN 1"/>
    <property type="match status" value="1"/>
</dbReference>
<dbReference type="PROSITE" id="PS50041">
    <property type="entry name" value="C_TYPE_LECTIN_2"/>
    <property type="match status" value="1"/>
</dbReference>
<protein>
    <recommendedName>
        <fullName evidence="17">FRAS1-related extracellular matrix protein 1</fullName>
    </recommendedName>
    <alternativeName>
        <fullName evidence="18">Protein QBRICK</fullName>
    </alternativeName>
</protein>
<evidence type="ECO:0000256" key="7">
    <source>
        <dbReference type="ARBA" id="ARBA00022729"/>
    </source>
</evidence>
<dbReference type="InterPro" id="IPR001304">
    <property type="entry name" value="C-type_lectin-like"/>
</dbReference>
<keyword evidence="6" id="KW-0479">Metal-binding</keyword>
<dbReference type="GO" id="GO:0009653">
    <property type="term" value="P:anatomical structure morphogenesis"/>
    <property type="evidence" value="ECO:0007669"/>
    <property type="project" value="TreeGrafter"/>
</dbReference>
<evidence type="ECO:0000256" key="19">
    <source>
        <dbReference type="PROSITE-ProRule" id="PRU01201"/>
    </source>
</evidence>
<keyword evidence="14" id="KW-0325">Glycoprotein</keyword>
<dbReference type="Pfam" id="PF16184">
    <property type="entry name" value="Cadherin_3"/>
    <property type="match status" value="1"/>
</dbReference>
<dbReference type="SMART" id="SM00237">
    <property type="entry name" value="Calx_beta"/>
    <property type="match status" value="1"/>
</dbReference>
<proteinExistence type="inferred from homology"/>
<evidence type="ECO:0000256" key="17">
    <source>
        <dbReference type="ARBA" id="ARBA00074560"/>
    </source>
</evidence>
<keyword evidence="3" id="KW-0217">Developmental protein</keyword>
<keyword evidence="13" id="KW-1015">Disulfide bond</keyword>
<dbReference type="GO" id="GO:0007155">
    <property type="term" value="P:cell adhesion"/>
    <property type="evidence" value="ECO:0007669"/>
    <property type="project" value="UniProtKB-KW"/>
</dbReference>
<evidence type="ECO:0000256" key="20">
    <source>
        <dbReference type="SAM" id="MobiDB-lite"/>
    </source>
</evidence>
<keyword evidence="11" id="KW-0084">Basement membrane</keyword>
<evidence type="ECO:0000256" key="4">
    <source>
        <dbReference type="ARBA" id="ARBA00022525"/>
    </source>
</evidence>
<dbReference type="Gene3D" id="3.10.100.10">
    <property type="entry name" value="Mannose-Binding Protein A, subunit A"/>
    <property type="match status" value="1"/>
</dbReference>
<evidence type="ECO:0000256" key="14">
    <source>
        <dbReference type="ARBA" id="ARBA00023180"/>
    </source>
</evidence>
<evidence type="ECO:0000256" key="11">
    <source>
        <dbReference type="ARBA" id="ARBA00022869"/>
    </source>
</evidence>
<feature type="region of interest" description="Disordered" evidence="20">
    <location>
        <begin position="64"/>
        <end position="109"/>
    </location>
</feature>
<keyword evidence="5" id="KW-0272">Extracellular matrix</keyword>
<dbReference type="EMBL" id="BRZM01000127">
    <property type="protein sequence ID" value="GLD68214.1"/>
    <property type="molecule type" value="Genomic_DNA"/>
</dbReference>
<dbReference type="InterPro" id="IPR051561">
    <property type="entry name" value="FRAS1_ECM"/>
</dbReference>
<comment type="subcellular location">
    <subcellularLocation>
        <location evidence="1">Secreted</location>
        <location evidence="1">Extracellular space</location>
        <location evidence="1">Extracellular matrix</location>
        <location evidence="1">Basement membrane</location>
    </subcellularLocation>
</comment>
<dbReference type="GO" id="GO:0005604">
    <property type="term" value="C:basement membrane"/>
    <property type="evidence" value="ECO:0007669"/>
    <property type="project" value="UniProtKB-SubCell"/>
</dbReference>
<dbReference type="InterPro" id="IPR003644">
    <property type="entry name" value="Calx_beta"/>
</dbReference>
<comment type="similarity">
    <text evidence="2">Belongs to the FRAS1 family.</text>
</comment>
<dbReference type="Proteomes" id="UP001279410">
    <property type="component" value="Unassembled WGS sequence"/>
</dbReference>
<feature type="repeat" description="CSPG" evidence="19">
    <location>
        <begin position="222"/>
        <end position="316"/>
    </location>
</feature>
<dbReference type="GO" id="GO:0016020">
    <property type="term" value="C:membrane"/>
    <property type="evidence" value="ECO:0007669"/>
    <property type="project" value="InterPro"/>
</dbReference>
<comment type="caution">
    <text evidence="22">The sequence shown here is derived from an EMBL/GenBank/DDBJ whole genome shotgun (WGS) entry which is preliminary data.</text>
</comment>